<keyword evidence="2" id="KW-0805">Transcription regulation</keyword>
<dbReference type="Pfam" id="PF04198">
    <property type="entry name" value="Sugar-bind"/>
    <property type="match status" value="1"/>
</dbReference>
<dbReference type="InterPro" id="IPR007324">
    <property type="entry name" value="Sugar-bd_dom_put"/>
</dbReference>
<dbReference type="KEGG" id="cdrk:B9W14_14405"/>
<evidence type="ECO:0000256" key="3">
    <source>
        <dbReference type="ARBA" id="ARBA00023125"/>
    </source>
</evidence>
<keyword evidence="3" id="KW-0238">DNA-binding</keyword>
<evidence type="ECO:0000256" key="2">
    <source>
        <dbReference type="ARBA" id="ARBA00023015"/>
    </source>
</evidence>
<evidence type="ECO:0000259" key="5">
    <source>
        <dbReference type="Pfam" id="PF04198"/>
    </source>
</evidence>
<dbReference type="Gene3D" id="3.40.50.1360">
    <property type="match status" value="1"/>
</dbReference>
<dbReference type="Gene3D" id="1.10.10.60">
    <property type="entry name" value="Homeodomain-like"/>
    <property type="match status" value="1"/>
</dbReference>
<reference evidence="7" key="1">
    <citation type="submission" date="2017-04" db="EMBL/GenBank/DDBJ databases">
        <authorList>
            <person name="Song Y."/>
            <person name="Cho B.-K."/>
        </authorList>
    </citation>
    <scope>NUCLEOTIDE SEQUENCE [LARGE SCALE GENOMIC DNA]</scope>
    <source>
        <strain evidence="7">SL1</strain>
    </source>
</reference>
<evidence type="ECO:0000313" key="6">
    <source>
        <dbReference type="EMBL" id="AWI05644.1"/>
    </source>
</evidence>
<name>A0A2U8DTU3_9CLOT</name>
<dbReference type="OrthoDB" id="58802at2"/>
<evidence type="ECO:0000256" key="1">
    <source>
        <dbReference type="ARBA" id="ARBA00010466"/>
    </source>
</evidence>
<keyword evidence="4" id="KW-0804">Transcription</keyword>
<dbReference type="SUPFAM" id="SSF100950">
    <property type="entry name" value="NagB/RpiA/CoA transferase-like"/>
    <property type="match status" value="1"/>
</dbReference>
<keyword evidence="7" id="KW-1185">Reference proteome</keyword>
<dbReference type="PANTHER" id="PTHR34294:SF1">
    <property type="entry name" value="TRANSCRIPTIONAL REGULATOR LSRR"/>
    <property type="match status" value="1"/>
</dbReference>
<dbReference type="EMBL" id="CP020953">
    <property type="protein sequence ID" value="AWI05644.1"/>
    <property type="molecule type" value="Genomic_DNA"/>
</dbReference>
<dbReference type="GO" id="GO:0030246">
    <property type="term" value="F:carbohydrate binding"/>
    <property type="evidence" value="ECO:0007669"/>
    <property type="project" value="InterPro"/>
</dbReference>
<accession>A0A2U8DTU3</accession>
<dbReference type="InterPro" id="IPR013324">
    <property type="entry name" value="RNA_pol_sigma_r3/r4-like"/>
</dbReference>
<gene>
    <name evidence="6" type="ORF">B9W14_14405</name>
</gene>
<evidence type="ECO:0000313" key="7">
    <source>
        <dbReference type="Proteomes" id="UP000244910"/>
    </source>
</evidence>
<dbReference type="AlphaFoldDB" id="A0A2U8DTU3"/>
<organism evidence="6 7">
    <name type="scientific">Clostridium drakei</name>
    <dbReference type="NCBI Taxonomy" id="332101"/>
    <lineage>
        <taxon>Bacteria</taxon>
        <taxon>Bacillati</taxon>
        <taxon>Bacillota</taxon>
        <taxon>Clostridia</taxon>
        <taxon>Eubacteriales</taxon>
        <taxon>Clostridiaceae</taxon>
        <taxon>Clostridium</taxon>
    </lineage>
</organism>
<sequence>MGRDNMLLREYNQSTFIILKAAYLYYIKGLSQNEISDKLQVSITTVSRFIKKAKDEKIIEFVIKDPYIECIHLEEKLKETFGLKDVIIAPDPAVSHVENEKFNAENRKKLVALEGARYLQRIIKKDDVLGVSWGSTMYYLINYLNPCQKVDATFVTLHGSISCCENELDVRTLVSRMAKAFSGKKYYILAEGLMSNRAIAEYMKKEKSIAKVFNMFDKVNISINGIGSFYPNLDSKLSKKEYINESELEKLKNKNVVGDIALRFFDANGKECKTDLKERTIAIDLESFKKIETKITIAADDNKAYTILSALKGNLIDVLIIDYSLGNSIMKLVGKAS</sequence>
<dbReference type="PANTHER" id="PTHR34294">
    <property type="entry name" value="TRANSCRIPTIONAL REGULATOR-RELATED"/>
    <property type="match status" value="1"/>
</dbReference>
<protein>
    <recommendedName>
        <fullName evidence="5">Sugar-binding domain-containing protein</fullName>
    </recommendedName>
</protein>
<proteinExistence type="inferred from homology"/>
<comment type="similarity">
    <text evidence="1">Belongs to the SorC transcriptional regulatory family.</text>
</comment>
<feature type="domain" description="Sugar-binding" evidence="5">
    <location>
        <begin position="66"/>
        <end position="330"/>
    </location>
</feature>
<dbReference type="InterPro" id="IPR037171">
    <property type="entry name" value="NagB/RpiA_transferase-like"/>
</dbReference>
<dbReference type="InterPro" id="IPR051054">
    <property type="entry name" value="SorC_transcr_regulators"/>
</dbReference>
<dbReference type="SUPFAM" id="SSF88659">
    <property type="entry name" value="Sigma3 and sigma4 domains of RNA polymerase sigma factors"/>
    <property type="match status" value="1"/>
</dbReference>
<dbReference type="Proteomes" id="UP000244910">
    <property type="component" value="Chromosome"/>
</dbReference>
<dbReference type="GO" id="GO:0003677">
    <property type="term" value="F:DNA binding"/>
    <property type="evidence" value="ECO:0007669"/>
    <property type="project" value="UniProtKB-KW"/>
</dbReference>
<evidence type="ECO:0000256" key="4">
    <source>
        <dbReference type="ARBA" id="ARBA00023163"/>
    </source>
</evidence>